<feature type="coiled-coil region" evidence="1">
    <location>
        <begin position="182"/>
        <end position="216"/>
    </location>
</feature>
<gene>
    <name evidence="3" type="ORF">B0H67DRAFT_638987</name>
</gene>
<protein>
    <submittedName>
        <fullName evidence="3">Uncharacterized protein</fullName>
    </submittedName>
</protein>
<dbReference type="Proteomes" id="UP001172102">
    <property type="component" value="Unassembled WGS sequence"/>
</dbReference>
<sequence length="411" mass="46502">MSQHPEDGMSLSESPSAVDWASIPNTVRAPSSQESRASMETHLESPNPDDLQRFLGSSWASYLNAQHSSRELGTMRKTVDEHTKQINTAIICLKQDTSYHQRLAATATAEYKAMRDTVVSDLEKLKHLEDNLLRIQQEVRSSNERTSAAISNLMDELAILQKIVEVVGEIAAQDTKVIHEKYRSALEKIEFLQGEIRQLREDKVDMSKKLFTLENRADTLAKIRQELPPEMTSFLGHIFSQREKLMGLLDQPNPEVSHPTEGGQANQEIIVGRLSEPEYQIQNDIEDTASVETTPSIRSSPSRKRKASESPPREQAPSTRQDFPALLTQYRNKYKANPPSSDAAFIWAFLDDIEDTGTSRHIQESLPDIIPAYVGGRRGLRHKDVQHHVNISDAITWKDFYTALRKIPPRK</sequence>
<reference evidence="3" key="1">
    <citation type="submission" date="2023-06" db="EMBL/GenBank/DDBJ databases">
        <title>Genome-scale phylogeny and comparative genomics of the fungal order Sordariales.</title>
        <authorList>
            <consortium name="Lawrence Berkeley National Laboratory"/>
            <person name="Hensen N."/>
            <person name="Bonometti L."/>
            <person name="Westerberg I."/>
            <person name="Brannstrom I.O."/>
            <person name="Guillou S."/>
            <person name="Cros-Aarteil S."/>
            <person name="Calhoun S."/>
            <person name="Haridas S."/>
            <person name="Kuo A."/>
            <person name="Mondo S."/>
            <person name="Pangilinan J."/>
            <person name="Riley R."/>
            <person name="Labutti K."/>
            <person name="Andreopoulos B."/>
            <person name="Lipzen A."/>
            <person name="Chen C."/>
            <person name="Yanf M."/>
            <person name="Daum C."/>
            <person name="Ng V."/>
            <person name="Clum A."/>
            <person name="Steindorff A."/>
            <person name="Ohm R."/>
            <person name="Martin F."/>
            <person name="Silar P."/>
            <person name="Natvig D."/>
            <person name="Lalanne C."/>
            <person name="Gautier V."/>
            <person name="Ament-Velasquez S.L."/>
            <person name="Kruys A."/>
            <person name="Hutchinson M.I."/>
            <person name="Powell A.J."/>
            <person name="Barry K."/>
            <person name="Miller A.N."/>
            <person name="Grigoriev I.V."/>
            <person name="Debuchy R."/>
            <person name="Gladieux P."/>
            <person name="Thoren M.H."/>
            <person name="Johannesson H."/>
        </authorList>
    </citation>
    <scope>NUCLEOTIDE SEQUENCE</scope>
    <source>
        <strain evidence="3">SMH4607-1</strain>
    </source>
</reference>
<dbReference type="EMBL" id="JAUKUA010000001">
    <property type="protein sequence ID" value="KAK0730491.1"/>
    <property type="molecule type" value="Genomic_DNA"/>
</dbReference>
<feature type="region of interest" description="Disordered" evidence="2">
    <location>
        <begin position="1"/>
        <end position="50"/>
    </location>
</feature>
<keyword evidence="1" id="KW-0175">Coiled coil</keyword>
<comment type="caution">
    <text evidence="3">The sequence shown here is derived from an EMBL/GenBank/DDBJ whole genome shotgun (WGS) entry which is preliminary data.</text>
</comment>
<dbReference type="AlphaFoldDB" id="A0AA40EAU9"/>
<evidence type="ECO:0000313" key="4">
    <source>
        <dbReference type="Proteomes" id="UP001172102"/>
    </source>
</evidence>
<feature type="compositionally biased region" description="Polar residues" evidence="2">
    <location>
        <begin position="23"/>
        <end position="36"/>
    </location>
</feature>
<evidence type="ECO:0000313" key="3">
    <source>
        <dbReference type="EMBL" id="KAK0730491.1"/>
    </source>
</evidence>
<name>A0AA40EAU9_9PEZI</name>
<evidence type="ECO:0000256" key="1">
    <source>
        <dbReference type="SAM" id="Coils"/>
    </source>
</evidence>
<evidence type="ECO:0000256" key="2">
    <source>
        <dbReference type="SAM" id="MobiDB-lite"/>
    </source>
</evidence>
<keyword evidence="4" id="KW-1185">Reference proteome</keyword>
<feature type="region of interest" description="Disordered" evidence="2">
    <location>
        <begin position="284"/>
        <end position="322"/>
    </location>
</feature>
<organism evidence="3 4">
    <name type="scientific">Lasiosphaeris hirsuta</name>
    <dbReference type="NCBI Taxonomy" id="260670"/>
    <lineage>
        <taxon>Eukaryota</taxon>
        <taxon>Fungi</taxon>
        <taxon>Dikarya</taxon>
        <taxon>Ascomycota</taxon>
        <taxon>Pezizomycotina</taxon>
        <taxon>Sordariomycetes</taxon>
        <taxon>Sordariomycetidae</taxon>
        <taxon>Sordariales</taxon>
        <taxon>Lasiosphaeriaceae</taxon>
        <taxon>Lasiosphaeris</taxon>
    </lineage>
</organism>
<proteinExistence type="predicted"/>
<accession>A0AA40EAU9</accession>